<gene>
    <name evidence="3" type="ORF">CPB84DRAFT_1875131</name>
</gene>
<proteinExistence type="predicted"/>
<dbReference type="EMBL" id="JADNYJ010000144">
    <property type="protein sequence ID" value="KAF8879986.1"/>
    <property type="molecule type" value="Genomic_DNA"/>
</dbReference>
<protein>
    <recommendedName>
        <fullName evidence="2">Nephrocystin 3-like N-terminal domain-containing protein</fullName>
    </recommendedName>
</protein>
<name>A0A9P5NC77_GYMJU</name>
<accession>A0A9P5NC77</accession>
<dbReference type="Proteomes" id="UP000724874">
    <property type="component" value="Unassembled WGS sequence"/>
</dbReference>
<feature type="domain" description="Nephrocystin 3-like N-terminal" evidence="2">
    <location>
        <begin position="3"/>
        <end position="43"/>
    </location>
</feature>
<dbReference type="Pfam" id="PF24883">
    <property type="entry name" value="NPHP3_N"/>
    <property type="match status" value="1"/>
</dbReference>
<evidence type="ECO:0000313" key="4">
    <source>
        <dbReference type="Proteomes" id="UP000724874"/>
    </source>
</evidence>
<reference evidence="3" key="1">
    <citation type="submission" date="2020-11" db="EMBL/GenBank/DDBJ databases">
        <authorList>
            <consortium name="DOE Joint Genome Institute"/>
            <person name="Ahrendt S."/>
            <person name="Riley R."/>
            <person name="Andreopoulos W."/>
            <person name="LaButti K."/>
            <person name="Pangilinan J."/>
            <person name="Ruiz-duenas F.J."/>
            <person name="Barrasa J.M."/>
            <person name="Sanchez-Garcia M."/>
            <person name="Camarero S."/>
            <person name="Miyauchi S."/>
            <person name="Serrano A."/>
            <person name="Linde D."/>
            <person name="Babiker R."/>
            <person name="Drula E."/>
            <person name="Ayuso-Fernandez I."/>
            <person name="Pacheco R."/>
            <person name="Padilla G."/>
            <person name="Ferreira P."/>
            <person name="Barriuso J."/>
            <person name="Kellner H."/>
            <person name="Castanera R."/>
            <person name="Alfaro M."/>
            <person name="Ramirez L."/>
            <person name="Pisabarro A.G."/>
            <person name="Kuo A."/>
            <person name="Tritt A."/>
            <person name="Lipzen A."/>
            <person name="He G."/>
            <person name="Yan M."/>
            <person name="Ng V."/>
            <person name="Cullen D."/>
            <person name="Martin F."/>
            <person name="Rosso M.-N."/>
            <person name="Henrissat B."/>
            <person name="Hibbett D."/>
            <person name="Martinez A.T."/>
            <person name="Grigoriev I.V."/>
        </authorList>
    </citation>
    <scope>NUCLEOTIDE SEQUENCE</scope>
    <source>
        <strain evidence="3">AH 44721</strain>
    </source>
</reference>
<comment type="caution">
    <text evidence="3">The sequence shown here is derived from an EMBL/GenBank/DDBJ whole genome shotgun (WGS) entry which is preliminary data.</text>
</comment>
<keyword evidence="4" id="KW-1185">Reference proteome</keyword>
<evidence type="ECO:0000259" key="2">
    <source>
        <dbReference type="Pfam" id="PF24883"/>
    </source>
</evidence>
<organism evidence="3 4">
    <name type="scientific">Gymnopilus junonius</name>
    <name type="common">Spectacular rustgill mushroom</name>
    <name type="synonym">Gymnopilus spectabilis subsp. junonius</name>
    <dbReference type="NCBI Taxonomy" id="109634"/>
    <lineage>
        <taxon>Eukaryota</taxon>
        <taxon>Fungi</taxon>
        <taxon>Dikarya</taxon>
        <taxon>Basidiomycota</taxon>
        <taxon>Agaricomycotina</taxon>
        <taxon>Agaricomycetes</taxon>
        <taxon>Agaricomycetidae</taxon>
        <taxon>Agaricales</taxon>
        <taxon>Agaricineae</taxon>
        <taxon>Hymenogastraceae</taxon>
        <taxon>Gymnopilus</taxon>
    </lineage>
</organism>
<sequence>PHLVIIDGLDECSDSQVQCEVLDVILSSIYDHHLPFIFLITSRPEHELTSRFNRQDMDGVMS</sequence>
<dbReference type="InterPro" id="IPR056884">
    <property type="entry name" value="NPHP3-like_N"/>
</dbReference>
<evidence type="ECO:0000313" key="3">
    <source>
        <dbReference type="EMBL" id="KAF8879986.1"/>
    </source>
</evidence>
<keyword evidence="1" id="KW-0677">Repeat</keyword>
<dbReference type="OrthoDB" id="5967843at2759"/>
<dbReference type="AlphaFoldDB" id="A0A9P5NC77"/>
<evidence type="ECO:0000256" key="1">
    <source>
        <dbReference type="ARBA" id="ARBA00022737"/>
    </source>
</evidence>
<feature type="non-terminal residue" evidence="3">
    <location>
        <position position="1"/>
    </location>
</feature>